<organism evidence="4">
    <name type="scientific">marine metagenome</name>
    <dbReference type="NCBI Taxonomy" id="408172"/>
    <lineage>
        <taxon>unclassified sequences</taxon>
        <taxon>metagenomes</taxon>
        <taxon>ecological metagenomes</taxon>
    </lineage>
</organism>
<accession>A0A383C3E8</accession>
<evidence type="ECO:0000259" key="3">
    <source>
        <dbReference type="Pfam" id="PF00291"/>
    </source>
</evidence>
<reference evidence="4" key="1">
    <citation type="submission" date="2018-05" db="EMBL/GenBank/DDBJ databases">
        <authorList>
            <person name="Lanie J.A."/>
            <person name="Ng W.-L."/>
            <person name="Kazmierczak K.M."/>
            <person name="Andrzejewski T.M."/>
            <person name="Davidsen T.M."/>
            <person name="Wayne K.J."/>
            <person name="Tettelin H."/>
            <person name="Glass J.I."/>
            <person name="Rusch D."/>
            <person name="Podicherti R."/>
            <person name="Tsui H.-C.T."/>
            <person name="Winkler M.E."/>
        </authorList>
    </citation>
    <scope>NUCLEOTIDE SEQUENCE</scope>
</reference>
<dbReference type="GO" id="GO:0030170">
    <property type="term" value="F:pyridoxal phosphate binding"/>
    <property type="evidence" value="ECO:0007669"/>
    <property type="project" value="InterPro"/>
</dbReference>
<feature type="non-terminal residue" evidence="4">
    <location>
        <position position="218"/>
    </location>
</feature>
<dbReference type="InterPro" id="IPR001926">
    <property type="entry name" value="TrpB-like_PALP"/>
</dbReference>
<dbReference type="InterPro" id="IPR036052">
    <property type="entry name" value="TrpB-like_PALP_sf"/>
</dbReference>
<keyword evidence="2" id="KW-0663">Pyridoxal phosphate</keyword>
<gene>
    <name evidence="4" type="ORF">METZ01_LOCUS478969</name>
</gene>
<feature type="domain" description="Tryptophan synthase beta chain-like PALP" evidence="3">
    <location>
        <begin position="77"/>
        <end position="218"/>
    </location>
</feature>
<dbReference type="GO" id="GO:0006520">
    <property type="term" value="P:amino acid metabolic process"/>
    <property type="evidence" value="ECO:0007669"/>
    <property type="project" value="InterPro"/>
</dbReference>
<comment type="cofactor">
    <cofactor evidence="1">
        <name>pyridoxal 5'-phosphate</name>
        <dbReference type="ChEBI" id="CHEBI:597326"/>
    </cofactor>
</comment>
<evidence type="ECO:0000256" key="2">
    <source>
        <dbReference type="ARBA" id="ARBA00022898"/>
    </source>
</evidence>
<dbReference type="AlphaFoldDB" id="A0A383C3E8"/>
<proteinExistence type="predicted"/>
<dbReference type="SUPFAM" id="SSF53686">
    <property type="entry name" value="Tryptophan synthase beta subunit-like PLP-dependent enzymes"/>
    <property type="match status" value="1"/>
</dbReference>
<dbReference type="GO" id="GO:0003824">
    <property type="term" value="F:catalytic activity"/>
    <property type="evidence" value="ECO:0007669"/>
    <property type="project" value="UniProtKB-ARBA"/>
</dbReference>
<protein>
    <recommendedName>
        <fullName evidence="3">Tryptophan synthase beta chain-like PALP domain-containing protein</fullName>
    </recommendedName>
</protein>
<evidence type="ECO:0000313" key="4">
    <source>
        <dbReference type="EMBL" id="SVE26115.1"/>
    </source>
</evidence>
<dbReference type="Gene3D" id="3.40.50.1100">
    <property type="match status" value="2"/>
</dbReference>
<dbReference type="InterPro" id="IPR000634">
    <property type="entry name" value="Ser/Thr_deHydtase_PyrdxlP-BS"/>
</dbReference>
<dbReference type="EMBL" id="UINC01205097">
    <property type="protein sequence ID" value="SVE26115.1"/>
    <property type="molecule type" value="Genomic_DNA"/>
</dbReference>
<evidence type="ECO:0000256" key="1">
    <source>
        <dbReference type="ARBA" id="ARBA00001933"/>
    </source>
</evidence>
<dbReference type="Pfam" id="PF00291">
    <property type="entry name" value="PALP"/>
    <property type="match status" value="1"/>
</dbReference>
<sequence length="218" mass="23853">MAPLSIFKCITCSQEYGIQEIRYRCECGGLLEVIHDLQTLIPNASDWKTSLDARLGEAAFHRYQDLLFPALPPNNIISLQEGDTPLYDISHIFPDFGALRLKHEGLNPTLSFKDRGMVAGVSWANHLQCKHVICASTGDTSAAMAAYAGSAHEMQGIVLLPKGKISPEQLAQPISHGALTIGVETDFDGCMTLVQELTSNHAIYLLNSMNSIRIEGQK</sequence>
<dbReference type="PROSITE" id="PS00165">
    <property type="entry name" value="DEHYDRATASE_SER_THR"/>
    <property type="match status" value="1"/>
</dbReference>
<name>A0A383C3E8_9ZZZZ</name>